<feature type="non-terminal residue" evidence="1">
    <location>
        <position position="1"/>
    </location>
</feature>
<evidence type="ECO:0000313" key="1">
    <source>
        <dbReference type="EMBL" id="GAH34334.1"/>
    </source>
</evidence>
<name>X1FYB1_9ZZZZ</name>
<sequence>SFRLVMAVDGVGYEANEGRISILHGIVENALIEKTYFV</sequence>
<dbReference type="EMBL" id="BARU01007925">
    <property type="protein sequence ID" value="GAH34334.1"/>
    <property type="molecule type" value="Genomic_DNA"/>
</dbReference>
<proteinExistence type="predicted"/>
<comment type="caution">
    <text evidence="1">The sequence shown here is derived from an EMBL/GenBank/DDBJ whole genome shotgun (WGS) entry which is preliminary data.</text>
</comment>
<dbReference type="AlphaFoldDB" id="X1FYB1"/>
<gene>
    <name evidence="1" type="ORF">S03H2_15574</name>
</gene>
<protein>
    <submittedName>
        <fullName evidence="1">Uncharacterized protein</fullName>
    </submittedName>
</protein>
<organism evidence="1">
    <name type="scientific">marine sediment metagenome</name>
    <dbReference type="NCBI Taxonomy" id="412755"/>
    <lineage>
        <taxon>unclassified sequences</taxon>
        <taxon>metagenomes</taxon>
        <taxon>ecological metagenomes</taxon>
    </lineage>
</organism>
<accession>X1FYB1</accession>
<reference evidence="1" key="1">
    <citation type="journal article" date="2014" name="Front. Microbiol.">
        <title>High frequency of phylogenetically diverse reductive dehalogenase-homologous genes in deep subseafloor sedimentary metagenomes.</title>
        <authorList>
            <person name="Kawai M."/>
            <person name="Futagami T."/>
            <person name="Toyoda A."/>
            <person name="Takaki Y."/>
            <person name="Nishi S."/>
            <person name="Hori S."/>
            <person name="Arai W."/>
            <person name="Tsubouchi T."/>
            <person name="Morono Y."/>
            <person name="Uchiyama I."/>
            <person name="Ito T."/>
            <person name="Fujiyama A."/>
            <person name="Inagaki F."/>
            <person name="Takami H."/>
        </authorList>
    </citation>
    <scope>NUCLEOTIDE SEQUENCE</scope>
    <source>
        <strain evidence="1">Expedition CK06-06</strain>
    </source>
</reference>